<dbReference type="SUPFAM" id="SSF52047">
    <property type="entry name" value="RNI-like"/>
    <property type="match status" value="1"/>
</dbReference>
<dbReference type="EMBL" id="MTBP01000004">
    <property type="protein sequence ID" value="POM22718.1"/>
    <property type="molecule type" value="Genomic_DNA"/>
</dbReference>
<dbReference type="InterPro" id="IPR032675">
    <property type="entry name" value="LRR_dom_sf"/>
</dbReference>
<protein>
    <recommendedName>
        <fullName evidence="3">Leucine-rich repeat domain-containing protein</fullName>
    </recommendedName>
</protein>
<dbReference type="NCBIfam" id="NF038076">
    <property type="entry name" value="fam_STM4015"/>
    <property type="match status" value="1"/>
</dbReference>
<dbReference type="RefSeq" id="WP_103565412.1">
    <property type="nucleotide sequence ID" value="NZ_MTBP01000004.1"/>
</dbReference>
<name>A0A2P4UCE9_9ACTN</name>
<evidence type="ECO:0008006" key="3">
    <source>
        <dbReference type="Google" id="ProtNLM"/>
    </source>
</evidence>
<dbReference type="Gene3D" id="3.80.10.10">
    <property type="entry name" value="Ribonuclease Inhibitor"/>
    <property type="match status" value="1"/>
</dbReference>
<dbReference type="Proteomes" id="UP000242367">
    <property type="component" value="Unassembled WGS sequence"/>
</dbReference>
<dbReference type="AlphaFoldDB" id="A0A2P4UCE9"/>
<proteinExistence type="predicted"/>
<gene>
    <name evidence="1" type="ORF">BTM25_49220</name>
</gene>
<reference evidence="1 2" key="1">
    <citation type="journal article" date="2017" name="Chemistry">
        <title>Isolation, Biosynthesis and Chemical Modifications of Rubterolones A-F: Rare Tropolone Alkaloids from Actinomadura sp. 5-2.</title>
        <authorList>
            <person name="Guo H."/>
            <person name="Benndorf R."/>
            <person name="Leichnitz D."/>
            <person name="Klassen J.L."/>
            <person name="Vollmers J."/>
            <person name="Gorls H."/>
            <person name="Steinacker M."/>
            <person name="Weigel C."/>
            <person name="Dahse H.M."/>
            <person name="Kaster A.K."/>
            <person name="de Beer Z.W."/>
            <person name="Poulsen M."/>
            <person name="Beemelmanns C."/>
        </authorList>
    </citation>
    <scope>NUCLEOTIDE SEQUENCE [LARGE SCALE GENOMIC DNA]</scope>
    <source>
        <strain evidence="1 2">5-2</strain>
    </source>
</reference>
<keyword evidence="2" id="KW-1185">Reference proteome</keyword>
<evidence type="ECO:0000313" key="2">
    <source>
        <dbReference type="Proteomes" id="UP000242367"/>
    </source>
</evidence>
<sequence length="307" mass="33044">MTISRHITEYAGLPIAEFTSGSAPDVPAAGHAWRVRSESYKEGAFAELWARFLDTVDTAEITALVVGYWGPSERGNANYPVALLADAAARFPKLRSLFFGEIVLEESEVSWIEHGDIGPLLAAFPALERFDVRGSEGLTLDPFKSDALKTLRFETGGLPAGIVRTVGASDLPALEHLDLWLGTGEYGGDATVQDLAPVLGGERFPALRRLGLENAEIADEIAAALAGAPVVARLESLSLALGALGDTGMEALLSGQPLTHLRRLDLHHHFVTDPMIERARAALPGVDLDLSEREDPDEDWRFVAVSE</sequence>
<dbReference type="InterPro" id="IPR047722">
    <property type="entry name" value="STM4015-like"/>
</dbReference>
<organism evidence="1 2">
    <name type="scientific">Actinomadura rubteroloni</name>
    <dbReference type="NCBI Taxonomy" id="1926885"/>
    <lineage>
        <taxon>Bacteria</taxon>
        <taxon>Bacillati</taxon>
        <taxon>Actinomycetota</taxon>
        <taxon>Actinomycetes</taxon>
        <taxon>Streptosporangiales</taxon>
        <taxon>Thermomonosporaceae</taxon>
        <taxon>Actinomadura</taxon>
    </lineage>
</organism>
<accession>A0A2P4UCE9</accession>
<evidence type="ECO:0000313" key="1">
    <source>
        <dbReference type="EMBL" id="POM22718.1"/>
    </source>
</evidence>
<comment type="caution">
    <text evidence="1">The sequence shown here is derived from an EMBL/GenBank/DDBJ whole genome shotgun (WGS) entry which is preliminary data.</text>
</comment>